<evidence type="ECO:0000256" key="7">
    <source>
        <dbReference type="ARBA" id="ARBA00023180"/>
    </source>
</evidence>
<organism evidence="10 11">
    <name type="scientific">Homarus americanus</name>
    <name type="common">American lobster</name>
    <dbReference type="NCBI Taxonomy" id="6706"/>
    <lineage>
        <taxon>Eukaryota</taxon>
        <taxon>Metazoa</taxon>
        <taxon>Ecdysozoa</taxon>
        <taxon>Arthropoda</taxon>
        <taxon>Crustacea</taxon>
        <taxon>Multicrustacea</taxon>
        <taxon>Malacostraca</taxon>
        <taxon>Eumalacostraca</taxon>
        <taxon>Eucarida</taxon>
        <taxon>Decapoda</taxon>
        <taxon>Pleocyemata</taxon>
        <taxon>Astacidea</taxon>
        <taxon>Nephropoidea</taxon>
        <taxon>Nephropidae</taxon>
        <taxon>Homarus</taxon>
    </lineage>
</organism>
<feature type="transmembrane region" description="Helical" evidence="8">
    <location>
        <begin position="297"/>
        <end position="316"/>
    </location>
</feature>
<evidence type="ECO:0000313" key="11">
    <source>
        <dbReference type="Proteomes" id="UP000747542"/>
    </source>
</evidence>
<dbReference type="Gene3D" id="1.10.287.70">
    <property type="match status" value="1"/>
</dbReference>
<feature type="non-terminal residue" evidence="10">
    <location>
        <position position="1"/>
    </location>
</feature>
<evidence type="ECO:0000256" key="5">
    <source>
        <dbReference type="ARBA" id="ARBA00023136"/>
    </source>
</evidence>
<accession>A0A8J5JQT0</accession>
<keyword evidence="3 8" id="KW-0812">Transmembrane</keyword>
<dbReference type="GO" id="GO:0005886">
    <property type="term" value="C:plasma membrane"/>
    <property type="evidence" value="ECO:0007669"/>
    <property type="project" value="UniProtKB-SubCell"/>
</dbReference>
<protein>
    <submittedName>
        <fullName evidence="10">Glutamate receptor ionotropic, NMDA 1-like 4</fullName>
    </submittedName>
</protein>
<dbReference type="PANTHER" id="PTHR42643:SF24">
    <property type="entry name" value="IONOTROPIC RECEPTOR 60A"/>
    <property type="match status" value="1"/>
</dbReference>
<keyword evidence="11" id="KW-1185">Reference proteome</keyword>
<evidence type="ECO:0000313" key="10">
    <source>
        <dbReference type="EMBL" id="KAG7162406.1"/>
    </source>
</evidence>
<dbReference type="Proteomes" id="UP000747542">
    <property type="component" value="Unassembled WGS sequence"/>
</dbReference>
<evidence type="ECO:0000256" key="2">
    <source>
        <dbReference type="ARBA" id="ARBA00022475"/>
    </source>
</evidence>
<keyword evidence="5 8" id="KW-0472">Membrane</keyword>
<evidence type="ECO:0000256" key="6">
    <source>
        <dbReference type="ARBA" id="ARBA00023170"/>
    </source>
</evidence>
<dbReference type="InterPro" id="IPR052192">
    <property type="entry name" value="Insect_Ionotropic_Sensory_Rcpt"/>
</dbReference>
<evidence type="ECO:0000256" key="3">
    <source>
        <dbReference type="ARBA" id="ARBA00022692"/>
    </source>
</evidence>
<dbReference type="PANTHER" id="PTHR42643">
    <property type="entry name" value="IONOTROPIC RECEPTOR 20A-RELATED"/>
    <property type="match status" value="1"/>
</dbReference>
<comment type="caution">
    <text evidence="10">The sequence shown here is derived from an EMBL/GenBank/DDBJ whole genome shotgun (WGS) entry which is preliminary data.</text>
</comment>
<feature type="non-terminal residue" evidence="10">
    <location>
        <position position="356"/>
    </location>
</feature>
<proteinExistence type="predicted"/>
<evidence type="ECO:0000256" key="1">
    <source>
        <dbReference type="ARBA" id="ARBA00004651"/>
    </source>
</evidence>
<evidence type="ECO:0000256" key="9">
    <source>
        <dbReference type="SAM" id="SignalP"/>
    </source>
</evidence>
<keyword evidence="9" id="KW-0732">Signal</keyword>
<comment type="subcellular location">
    <subcellularLocation>
        <location evidence="1">Cell membrane</location>
        <topology evidence="1">Multi-pass membrane protein</topology>
    </subcellularLocation>
</comment>
<feature type="chain" id="PRO_5035296524" evidence="9">
    <location>
        <begin position="29"/>
        <end position="356"/>
    </location>
</feature>
<gene>
    <name evidence="10" type="primary">Grin1-L4</name>
    <name evidence="10" type="ORF">Hamer_G007937</name>
</gene>
<keyword evidence="4 8" id="KW-1133">Transmembrane helix</keyword>
<feature type="signal peptide" evidence="9">
    <location>
        <begin position="1"/>
        <end position="28"/>
    </location>
</feature>
<name>A0A8J5JQT0_HOMAM</name>
<reference evidence="10" key="1">
    <citation type="journal article" date="2021" name="Sci. Adv.">
        <title>The American lobster genome reveals insights on longevity, neural, and immune adaptations.</title>
        <authorList>
            <person name="Polinski J.M."/>
            <person name="Zimin A.V."/>
            <person name="Clark K.F."/>
            <person name="Kohn A.B."/>
            <person name="Sadowski N."/>
            <person name="Timp W."/>
            <person name="Ptitsyn A."/>
            <person name="Khanna P."/>
            <person name="Romanova D.Y."/>
            <person name="Williams P."/>
            <person name="Greenwood S.J."/>
            <person name="Moroz L.L."/>
            <person name="Walt D.R."/>
            <person name="Bodnar A.G."/>
        </authorList>
    </citation>
    <scope>NUCLEOTIDE SEQUENCE</scope>
    <source>
        <strain evidence="10">GMGI-L3</strain>
    </source>
</reference>
<keyword evidence="2" id="KW-1003">Cell membrane</keyword>
<keyword evidence="7" id="KW-0325">Glycoprotein</keyword>
<evidence type="ECO:0000256" key="4">
    <source>
        <dbReference type="ARBA" id="ARBA00022989"/>
    </source>
</evidence>
<sequence length="356" mass="39949">HTQVTMVPPCYRALLIAALMMSVPLVISREADGPLKHRSVDVGLVVAQTMKHHLTSCQVILITTSQHSHVFSSVLRHTSMYLEASLVVEAGLVFSQDQLAQDHLLQGLWGDSKTTCRALILDLTINTNNTQLILSLLEAAGMWQLPETRVVVVGLARRAGVKAILLHHSFRNTAHVLYLAMHYPTLHILPRHGHLRLNKVIQVHAEYIRVRIYRRYEIRESPGRAFGDLRNGQYTGNIGKLQREEADFCTIVAPTRGRLQVSLFARLYQADKMVITSLKPTLLPAHLSLVRPFEGELWLGLLVSVLTWGVVMWVLHRASQWFTRGRGVKFSTALMYGWGAVLEQPPSNPCVSDSGR</sequence>
<dbReference type="EMBL" id="JAHLQT010027705">
    <property type="protein sequence ID" value="KAG7162406.1"/>
    <property type="molecule type" value="Genomic_DNA"/>
</dbReference>
<keyword evidence="6 10" id="KW-0675">Receptor</keyword>
<dbReference type="AlphaFoldDB" id="A0A8J5JQT0"/>
<evidence type="ECO:0000256" key="8">
    <source>
        <dbReference type="SAM" id="Phobius"/>
    </source>
</evidence>